<dbReference type="Proteomes" id="UP000176451">
    <property type="component" value="Unassembled WGS sequence"/>
</dbReference>
<organism evidence="2 3">
    <name type="scientific">Candidatus Berkelbacteria bacterium RIFCSPHIGHO2_12_FULL_36_9</name>
    <dbReference type="NCBI Taxonomy" id="1797469"/>
    <lineage>
        <taxon>Bacteria</taxon>
        <taxon>Candidatus Berkelbacteria</taxon>
    </lineage>
</organism>
<feature type="domain" description="Glycosyltransferase 2-like" evidence="1">
    <location>
        <begin position="6"/>
        <end position="134"/>
    </location>
</feature>
<dbReference type="InterPro" id="IPR029044">
    <property type="entry name" value="Nucleotide-diphossugar_trans"/>
</dbReference>
<proteinExistence type="predicted"/>
<evidence type="ECO:0000259" key="1">
    <source>
        <dbReference type="Pfam" id="PF00535"/>
    </source>
</evidence>
<accession>A0A1F5EEK4</accession>
<comment type="caution">
    <text evidence="2">The sequence shown here is derived from an EMBL/GenBank/DDBJ whole genome shotgun (WGS) entry which is preliminary data.</text>
</comment>
<dbReference type="AlphaFoldDB" id="A0A1F5EEK4"/>
<dbReference type="Pfam" id="PF00535">
    <property type="entry name" value="Glycos_transf_2"/>
    <property type="match status" value="1"/>
</dbReference>
<dbReference type="STRING" id="1797469.A3F08_02930"/>
<gene>
    <name evidence="2" type="ORF">A3F08_02930</name>
</gene>
<dbReference type="PANTHER" id="PTHR43630">
    <property type="entry name" value="POLY-BETA-1,6-N-ACETYL-D-GLUCOSAMINE SYNTHASE"/>
    <property type="match status" value="1"/>
</dbReference>
<dbReference type="EMBL" id="MEZV01000053">
    <property type="protein sequence ID" value="OGD65730.1"/>
    <property type="molecule type" value="Genomic_DNA"/>
</dbReference>
<dbReference type="InterPro" id="IPR001173">
    <property type="entry name" value="Glyco_trans_2-like"/>
</dbReference>
<name>A0A1F5EEK4_9BACT</name>
<dbReference type="Gene3D" id="3.90.550.10">
    <property type="entry name" value="Spore Coat Polysaccharide Biosynthesis Protein SpsA, Chain A"/>
    <property type="match status" value="1"/>
</dbReference>
<dbReference type="CDD" id="cd02511">
    <property type="entry name" value="Beta4Glucosyltransferase"/>
    <property type="match status" value="1"/>
</dbReference>
<evidence type="ECO:0000313" key="3">
    <source>
        <dbReference type="Proteomes" id="UP000176451"/>
    </source>
</evidence>
<evidence type="ECO:0000313" key="2">
    <source>
        <dbReference type="EMBL" id="OGD65730.1"/>
    </source>
</evidence>
<dbReference type="SUPFAM" id="SSF53448">
    <property type="entry name" value="Nucleotide-diphospho-sugar transferases"/>
    <property type="match status" value="1"/>
</dbReference>
<reference evidence="2 3" key="1">
    <citation type="journal article" date="2016" name="Nat. Commun.">
        <title>Thousands of microbial genomes shed light on interconnected biogeochemical processes in an aquifer system.</title>
        <authorList>
            <person name="Anantharaman K."/>
            <person name="Brown C.T."/>
            <person name="Hug L.A."/>
            <person name="Sharon I."/>
            <person name="Castelle C.J."/>
            <person name="Probst A.J."/>
            <person name="Thomas B.C."/>
            <person name="Singh A."/>
            <person name="Wilkins M.J."/>
            <person name="Karaoz U."/>
            <person name="Brodie E.L."/>
            <person name="Williams K.H."/>
            <person name="Hubbard S.S."/>
            <person name="Banfield J.F."/>
        </authorList>
    </citation>
    <scope>NUCLEOTIDE SEQUENCE [LARGE SCALE GENOMIC DNA]</scope>
</reference>
<sequence length="263" mass="31076">MIPKISVAIIAFNAEKYLLQVLTSAEKIAEEIVVVIDDKTTDKTEQIAKKFKARIYLKKWLGYAKQKNFALINAKNNWVLSIDSDEVIDEKLLKNIRQADFSKFEGFYLSRKNFFGNKWVKHCGWYPDYQLRLFKKNKMLFEEKDVHEKVKSSGKIGYLEGDILHFTYTSGKDYFEKISEYTALDAKILYNKKRKWSVFYQLFKPLKEFWQMYVIEKGYLDGMLGLKICLYSAYYKYLVAKKLRAYLKTVSRSESEIISSEKC</sequence>
<protein>
    <recommendedName>
        <fullName evidence="1">Glycosyltransferase 2-like domain-containing protein</fullName>
    </recommendedName>
</protein>
<dbReference type="PANTHER" id="PTHR43630:SF2">
    <property type="entry name" value="GLYCOSYLTRANSFERASE"/>
    <property type="match status" value="1"/>
</dbReference>